<reference evidence="4 5" key="1">
    <citation type="journal article" date="2018" name="J. Allergy Clin. Immunol.">
        <title>High-quality assembly of Dermatophagoides pteronyssinus genome and transcriptome reveals a wide range of novel allergens.</title>
        <authorList>
            <person name="Liu X.Y."/>
            <person name="Yang K.Y."/>
            <person name="Wang M.Q."/>
            <person name="Kwok J.S."/>
            <person name="Zeng X."/>
            <person name="Yang Z."/>
            <person name="Xiao X.J."/>
            <person name="Lau C.P."/>
            <person name="Li Y."/>
            <person name="Huang Z.M."/>
            <person name="Ba J.G."/>
            <person name="Yim A.K."/>
            <person name="Ouyang C.Y."/>
            <person name="Ngai S.M."/>
            <person name="Chan T.F."/>
            <person name="Leung E.L."/>
            <person name="Liu L."/>
            <person name="Liu Z.G."/>
            <person name="Tsui S.K."/>
        </authorList>
    </citation>
    <scope>NUCLEOTIDE SEQUENCE [LARGE SCALE GENOMIC DNA]</scope>
    <source>
        <strain evidence="4">Derp</strain>
    </source>
</reference>
<evidence type="ECO:0000256" key="3">
    <source>
        <dbReference type="SAM" id="SignalP"/>
    </source>
</evidence>
<reference evidence="4 5" key="2">
    <citation type="journal article" date="2022" name="Mol. Biol. Evol.">
        <title>Comparative Genomics Reveals Insights into the Divergent Evolution of Astigmatic Mites and Household Pest Adaptations.</title>
        <authorList>
            <person name="Xiong Q."/>
            <person name="Wan A.T."/>
            <person name="Liu X."/>
            <person name="Fung C.S."/>
            <person name="Xiao X."/>
            <person name="Malainual N."/>
            <person name="Hou J."/>
            <person name="Wang L."/>
            <person name="Wang M."/>
            <person name="Yang K.Y."/>
            <person name="Cui Y."/>
            <person name="Leung E.L."/>
            <person name="Nong W."/>
            <person name="Shin S.K."/>
            <person name="Au S.W."/>
            <person name="Jeong K.Y."/>
            <person name="Chew F.T."/>
            <person name="Hui J.H."/>
            <person name="Leung T.F."/>
            <person name="Tungtrongchitr A."/>
            <person name="Zhong N."/>
            <person name="Liu Z."/>
            <person name="Tsui S.K."/>
        </authorList>
    </citation>
    <scope>NUCLEOTIDE SEQUENCE [LARGE SCALE GENOMIC DNA]</scope>
    <source>
        <strain evidence="4">Derp</strain>
    </source>
</reference>
<feature type="non-terminal residue" evidence="4">
    <location>
        <position position="509"/>
    </location>
</feature>
<keyword evidence="5" id="KW-1185">Reference proteome</keyword>
<proteinExistence type="predicted"/>
<keyword evidence="3" id="KW-0732">Signal</keyword>
<feature type="transmembrane region" description="Helical" evidence="2">
    <location>
        <begin position="148"/>
        <end position="168"/>
    </location>
</feature>
<organism evidence="4 5">
    <name type="scientific">Dermatophagoides pteronyssinus</name>
    <name type="common">European house dust mite</name>
    <dbReference type="NCBI Taxonomy" id="6956"/>
    <lineage>
        <taxon>Eukaryota</taxon>
        <taxon>Metazoa</taxon>
        <taxon>Ecdysozoa</taxon>
        <taxon>Arthropoda</taxon>
        <taxon>Chelicerata</taxon>
        <taxon>Arachnida</taxon>
        <taxon>Acari</taxon>
        <taxon>Acariformes</taxon>
        <taxon>Sarcoptiformes</taxon>
        <taxon>Astigmata</taxon>
        <taxon>Psoroptidia</taxon>
        <taxon>Analgoidea</taxon>
        <taxon>Pyroglyphidae</taxon>
        <taxon>Dermatophagoidinae</taxon>
        <taxon>Dermatophagoides</taxon>
    </lineage>
</organism>
<dbReference type="EMBL" id="NJHN03000024">
    <property type="protein sequence ID" value="KAH9424958.1"/>
    <property type="molecule type" value="Genomic_DNA"/>
</dbReference>
<feature type="transmembrane region" description="Helical" evidence="2">
    <location>
        <begin position="363"/>
        <end position="383"/>
    </location>
</feature>
<keyword evidence="2" id="KW-0812">Transmembrane</keyword>
<evidence type="ECO:0000256" key="2">
    <source>
        <dbReference type="SAM" id="Phobius"/>
    </source>
</evidence>
<name>A0ABQ8JQS0_DERPT</name>
<feature type="chain" id="PRO_5045749792" evidence="3">
    <location>
        <begin position="19"/>
        <end position="509"/>
    </location>
</feature>
<keyword evidence="2" id="KW-0472">Membrane</keyword>
<feature type="signal peptide" evidence="3">
    <location>
        <begin position="1"/>
        <end position="18"/>
    </location>
</feature>
<accession>A0ABQ8JQS0</accession>
<feature type="region of interest" description="Disordered" evidence="1">
    <location>
        <begin position="490"/>
        <end position="509"/>
    </location>
</feature>
<comment type="caution">
    <text evidence="4">The sequence shown here is derived from an EMBL/GenBank/DDBJ whole genome shotgun (WGS) entry which is preliminary data.</text>
</comment>
<evidence type="ECO:0000256" key="1">
    <source>
        <dbReference type="SAM" id="MobiDB-lite"/>
    </source>
</evidence>
<gene>
    <name evidence="4" type="ORF">DERP_009181</name>
</gene>
<feature type="transmembrane region" description="Helical" evidence="2">
    <location>
        <begin position="221"/>
        <end position="245"/>
    </location>
</feature>
<keyword evidence="2" id="KW-1133">Transmembrane helix</keyword>
<evidence type="ECO:0000313" key="4">
    <source>
        <dbReference type="EMBL" id="KAH9424958.1"/>
    </source>
</evidence>
<evidence type="ECO:0000313" key="5">
    <source>
        <dbReference type="Proteomes" id="UP000887458"/>
    </source>
</evidence>
<sequence length="509" mass="58857">MNVVIIIIIITMNNVCMAYSFISFILHGIPNNQTEWDIVRYPYKSVYGLPKSLNCDESIRNSFYECEKSSHHTWKITVDDYFYETKELCCFIMETMNCESNVAKKCNEQYSKKLESNTRDTFKKVCDKIVGSNYGWHCWWTEERQIKAGIVASIIVLAIIVICAYTGYRIYNDKKITKSPNPMGPEKVELPPTTTNIKPKIMIKSSFIDNNNHNKRLFSKLLMIIVIIITMNNVWMANGGFSIILHGNNQTEWDTVRYPYKSVYGLPNSLNCSEWIRKRFNECEKLSHHNWQITIDDYFYETKKFCCFIWETLDCELDVATECNEQYSTKLESNTRDTFKKVCDQIVGSNYGSDCWWTEERQIIFGILAGILILAFILIFAIVGCQIHQHTKLDESPNYPKAKKITDPKKLQKLKEFLYPESIGNIQKPVELSAVNLQSPKTITVQNIGQARDYRIFNEIKKMDFPIQPEMLDDFLPIPNVNVPLIIITPPTPPPSPPPSPSSTIQLPL</sequence>
<protein>
    <submittedName>
        <fullName evidence="4">Uncharacterized protein</fullName>
    </submittedName>
</protein>
<feature type="compositionally biased region" description="Pro residues" evidence="1">
    <location>
        <begin position="490"/>
        <end position="501"/>
    </location>
</feature>
<dbReference type="Proteomes" id="UP000887458">
    <property type="component" value="Unassembled WGS sequence"/>
</dbReference>